<reference evidence="1 2" key="1">
    <citation type="submission" date="2017-07" db="EMBL/GenBank/DDBJ databases">
        <title>Complete genome sequence of Actinoalloteichus hoggarensis DSM 45943, type strain of Actinoalloteichus hoggarensis.</title>
        <authorList>
            <person name="Ruckert C."/>
            <person name="Nouioui I."/>
            <person name="Willmese J."/>
            <person name="van Wezel G."/>
            <person name="Klenk H.-P."/>
            <person name="Kalinowski J."/>
            <person name="Zotchev S.B."/>
        </authorList>
    </citation>
    <scope>NUCLEOTIDE SEQUENCE [LARGE SCALE GENOMIC DNA]</scope>
    <source>
        <strain evidence="1 2">DSM 45943</strain>
    </source>
</reference>
<dbReference type="Proteomes" id="UP000204221">
    <property type="component" value="Chromosome"/>
</dbReference>
<evidence type="ECO:0000313" key="1">
    <source>
        <dbReference type="EMBL" id="ASO21051.1"/>
    </source>
</evidence>
<proteinExistence type="predicted"/>
<name>A0A221W5R7_9PSEU</name>
<sequence>MMMKLRLVVSVDDQERALNAVRKGFTITGRITTDPTPSRAGVIIQLTAVPR</sequence>
<keyword evidence="2" id="KW-1185">Reference proteome</keyword>
<dbReference type="KEGG" id="ahg:AHOG_17130"/>
<organism evidence="1 2">
    <name type="scientific">Actinoalloteichus hoggarensis</name>
    <dbReference type="NCBI Taxonomy" id="1470176"/>
    <lineage>
        <taxon>Bacteria</taxon>
        <taxon>Bacillati</taxon>
        <taxon>Actinomycetota</taxon>
        <taxon>Actinomycetes</taxon>
        <taxon>Pseudonocardiales</taxon>
        <taxon>Pseudonocardiaceae</taxon>
        <taxon>Actinoalloteichus</taxon>
    </lineage>
</organism>
<accession>A0A221W5R7</accession>
<dbReference type="RefSeq" id="WP_157736875.1">
    <property type="nucleotide sequence ID" value="NZ_CP022521.1"/>
</dbReference>
<dbReference type="EMBL" id="CP022521">
    <property type="protein sequence ID" value="ASO21051.1"/>
    <property type="molecule type" value="Genomic_DNA"/>
</dbReference>
<evidence type="ECO:0000313" key="2">
    <source>
        <dbReference type="Proteomes" id="UP000204221"/>
    </source>
</evidence>
<gene>
    <name evidence="1" type="ORF">AHOG_17130</name>
</gene>
<protein>
    <submittedName>
        <fullName evidence="1">Uncharacterized protein</fullName>
    </submittedName>
</protein>
<dbReference type="AlphaFoldDB" id="A0A221W5R7"/>